<reference evidence="6" key="1">
    <citation type="submission" date="2021-01" db="EMBL/GenBank/DDBJ databases">
        <title>Modified the classification status of verrucomicrobia.</title>
        <authorList>
            <person name="Feng X."/>
        </authorList>
    </citation>
    <scope>NUCLEOTIDE SEQUENCE</scope>
    <source>
        <strain evidence="6">_KCTC 22039</strain>
    </source>
</reference>
<evidence type="ECO:0000256" key="1">
    <source>
        <dbReference type="ARBA" id="ARBA00022729"/>
    </source>
</evidence>
<evidence type="ECO:0000256" key="3">
    <source>
        <dbReference type="ARBA" id="ARBA00022837"/>
    </source>
</evidence>
<dbReference type="EMBL" id="JAENIM010000039">
    <property type="protein sequence ID" value="MBK1791225.1"/>
    <property type="molecule type" value="Genomic_DNA"/>
</dbReference>
<dbReference type="Proteomes" id="UP000624703">
    <property type="component" value="Unassembled WGS sequence"/>
</dbReference>
<evidence type="ECO:0000256" key="4">
    <source>
        <dbReference type="SAM" id="SignalP"/>
    </source>
</evidence>
<dbReference type="SUPFAM" id="SSF141072">
    <property type="entry name" value="CalX-like"/>
    <property type="match status" value="2"/>
</dbReference>
<keyword evidence="2" id="KW-0677">Repeat</keyword>
<dbReference type="Pfam" id="PF03160">
    <property type="entry name" value="Calx-beta"/>
    <property type="match status" value="2"/>
</dbReference>
<dbReference type="InterPro" id="IPR038081">
    <property type="entry name" value="CalX-like_sf"/>
</dbReference>
<keyword evidence="1 4" id="KW-0732">Signal</keyword>
<gene>
    <name evidence="6" type="ORF">JIN82_08680</name>
</gene>
<feature type="signal peptide" evidence="4">
    <location>
        <begin position="1"/>
        <end position="24"/>
    </location>
</feature>
<dbReference type="Gene3D" id="2.60.40.2030">
    <property type="match status" value="2"/>
</dbReference>
<dbReference type="Gene3D" id="2.150.10.10">
    <property type="entry name" value="Serralysin-like metalloprotease, C-terminal"/>
    <property type="match status" value="1"/>
</dbReference>
<accession>A0A8J7MEI8</accession>
<dbReference type="RefSeq" id="WP_200311238.1">
    <property type="nucleotide sequence ID" value="NZ_JAENIM010000039.1"/>
</dbReference>
<organism evidence="6 7">
    <name type="scientific">Persicirhabdus sediminis</name>
    <dbReference type="NCBI Taxonomy" id="454144"/>
    <lineage>
        <taxon>Bacteria</taxon>
        <taxon>Pseudomonadati</taxon>
        <taxon>Verrucomicrobiota</taxon>
        <taxon>Verrucomicrobiia</taxon>
        <taxon>Verrucomicrobiales</taxon>
        <taxon>Verrucomicrobiaceae</taxon>
        <taxon>Persicirhabdus</taxon>
    </lineage>
</organism>
<evidence type="ECO:0000313" key="7">
    <source>
        <dbReference type="Proteomes" id="UP000624703"/>
    </source>
</evidence>
<comment type="caution">
    <text evidence="6">The sequence shown here is derived from an EMBL/GenBank/DDBJ whole genome shotgun (WGS) entry which is preliminary data.</text>
</comment>
<dbReference type="GO" id="GO:0007154">
    <property type="term" value="P:cell communication"/>
    <property type="evidence" value="ECO:0007669"/>
    <property type="project" value="InterPro"/>
</dbReference>
<dbReference type="SUPFAM" id="SSF51120">
    <property type="entry name" value="beta-Roll"/>
    <property type="match status" value="1"/>
</dbReference>
<dbReference type="InterPro" id="IPR019960">
    <property type="entry name" value="T1SS_VCA0849"/>
</dbReference>
<name>A0A8J7MEI8_9BACT</name>
<dbReference type="AlphaFoldDB" id="A0A8J7MEI8"/>
<dbReference type="GO" id="GO:0016020">
    <property type="term" value="C:membrane"/>
    <property type="evidence" value="ECO:0007669"/>
    <property type="project" value="InterPro"/>
</dbReference>
<dbReference type="GO" id="GO:0005509">
    <property type="term" value="F:calcium ion binding"/>
    <property type="evidence" value="ECO:0007669"/>
    <property type="project" value="InterPro"/>
</dbReference>
<dbReference type="NCBIfam" id="TIGR03661">
    <property type="entry name" value="T1SS_VCA0849"/>
    <property type="match status" value="1"/>
</dbReference>
<dbReference type="InterPro" id="IPR001343">
    <property type="entry name" value="Hemolysn_Ca-bd"/>
</dbReference>
<feature type="domain" description="Calx-beta" evidence="5">
    <location>
        <begin position="527"/>
        <end position="612"/>
    </location>
</feature>
<feature type="domain" description="Calx-beta" evidence="5">
    <location>
        <begin position="645"/>
        <end position="703"/>
    </location>
</feature>
<dbReference type="Pfam" id="PF00353">
    <property type="entry name" value="HemolysinCabind"/>
    <property type="match status" value="1"/>
</dbReference>
<protein>
    <submittedName>
        <fullName evidence="6">Type I secretion C-terminal target domain-containing protein</fullName>
    </submittedName>
</protein>
<keyword evidence="7" id="KW-1185">Reference proteome</keyword>
<dbReference type="Pfam" id="PF16184">
    <property type="entry name" value="Cadherin_3"/>
    <property type="match status" value="1"/>
</dbReference>
<dbReference type="PROSITE" id="PS00330">
    <property type="entry name" value="HEMOLYSIN_CALCIUM"/>
    <property type="match status" value="1"/>
</dbReference>
<dbReference type="InterPro" id="IPR011049">
    <property type="entry name" value="Serralysin-like_metalloprot_C"/>
</dbReference>
<dbReference type="PRINTS" id="PR00313">
    <property type="entry name" value="CABNDNGRPT"/>
</dbReference>
<feature type="chain" id="PRO_5035177832" evidence="4">
    <location>
        <begin position="25"/>
        <end position="887"/>
    </location>
</feature>
<dbReference type="InterPro" id="IPR003644">
    <property type="entry name" value="Calx_beta"/>
</dbReference>
<dbReference type="InterPro" id="IPR018511">
    <property type="entry name" value="Hemolysin-typ_Ca-bd_CS"/>
</dbReference>
<sequence length="887" mass="96376">MMKMISNLFAIGALLLAATSSLLAATVPEPSTLIYGKVLHRLYGNEHQLTEGSLVWTLQSDTGELYTYTSELENIADTYSYKIDIPHQVLASGLSVDDSVVPLAAGETRYDFVSITLNGSPAKIMWSQSDYVDLLQNSRAETHRIDLEVSFDLTDTDGDGIPDWWEKKYGLDWQIPDGELDSDNDGRENLPEYLGGSDPLNDDTIPSIKSSQLAMFGESANGLWIRSIDIDSQPADLVYTLSSLPEGGSIDLISELGDANELAVGDNFTQAQLDSGLVFYQHSEIDVVKTSFELTLSDGENVSAPTEITLDIFQPVDENELLVDDSSTPDWWRDENLIFENYWKLRQNVLSGDLVESVLMYTLGKDYSWKLWDQRVETLPVELNVSSAGSHFILGGSEDDDLSGGAADDILNGGKGEDRLSGGGGIDLFMVTDLGLETIVDFDFDQDVLDLSDLPTVSTGELDHFLNVTSHDGGSLIGVDVDGDASGFDDAQIKLEGINVSQNDLNVLWSRGQLLLSDIQGQSSVSLVDASELEVEEGYSTSIITLLRQGPISQPLTISLAYSGNATNGQDYKELPDSLTFPANVATVELQLDPIFDGLVESVEQVDIALLEGDGYVLASESSIQLKIVDAKQRFSIQAVDLAAVVNEGPAYMLISRQGPSTSIVQLLLNVNGSAVRGVDYTAINSLVTFPNGQRSVYLPVEALAGGDLGDGEASKKVVVDIKPSLNEDYLIGDSPSASIRLLSNIQDYDSWLEAELANNDDDSGGGSDSVVSPRTGLPQLLEYASSFGLDLSDGVSAEERSALTPQLVLNDSGTYVQYSQRLNDPSLKYTLELSYDMVTWFSGEEYFRQVEISEEEENAGRVCFELLESADATGAYFRVEVEVISE</sequence>
<keyword evidence="3" id="KW-0106">Calcium</keyword>
<evidence type="ECO:0000313" key="6">
    <source>
        <dbReference type="EMBL" id="MBK1791225.1"/>
    </source>
</evidence>
<evidence type="ECO:0000259" key="5">
    <source>
        <dbReference type="Pfam" id="PF03160"/>
    </source>
</evidence>
<proteinExistence type="predicted"/>
<evidence type="ECO:0000256" key="2">
    <source>
        <dbReference type="ARBA" id="ARBA00022737"/>
    </source>
</evidence>